<evidence type="ECO:0000256" key="1">
    <source>
        <dbReference type="SAM" id="Phobius"/>
    </source>
</evidence>
<dbReference type="InterPro" id="IPR049500">
    <property type="entry name" value="Peptidase_M50B-like"/>
</dbReference>
<keyword evidence="1" id="KW-0472">Membrane</keyword>
<protein>
    <submittedName>
        <fullName evidence="2">Integral membrane protein</fullName>
    </submittedName>
</protein>
<dbReference type="Proteomes" id="UP000029014">
    <property type="component" value="Unassembled WGS sequence"/>
</dbReference>
<dbReference type="Pfam" id="PF13398">
    <property type="entry name" value="Peptidase_M50B"/>
    <property type="match status" value="1"/>
</dbReference>
<dbReference type="PANTHER" id="PTHR33979">
    <property type="entry name" value="OS02G0221600 PROTEIN"/>
    <property type="match status" value="1"/>
</dbReference>
<accession>A0A087BQM5</accession>
<evidence type="ECO:0000313" key="2">
    <source>
        <dbReference type="EMBL" id="KFI73325.1"/>
    </source>
</evidence>
<keyword evidence="1" id="KW-0812">Transmembrane</keyword>
<keyword evidence="1" id="KW-1133">Transmembrane helix</keyword>
<feature type="transmembrane region" description="Helical" evidence="1">
    <location>
        <begin position="208"/>
        <end position="226"/>
    </location>
</feature>
<sequence>MQGDGPGDQTHRQICDTGPMPFMTASASTFAASFDTTVPIDRAESMFRAIWSASITATATPDHQTVLSCCVIALFAVIFSPVWRITRNAITIAHEGGHALMATLCGRRVNGIQMHSDTSGLTVSQGKSRGIGLRLTQFSGYAAPALWGLACAALVSRGYSTASLWLLVILLILMLLKIRNGYGLLAVVAVSVGVIVLSWWGSADLRSQAAHVLAWFLLFGAIRPLFELIHQRRTGRAAGSDADQLATTGAPAGLWIVIWLSMSLGALWLGSTWMLSL</sequence>
<dbReference type="PANTHER" id="PTHR33979:SF2">
    <property type="entry name" value="PEPTIDASE M50B-LIKE-DOMAIN-CONTAINING PROTEIN"/>
    <property type="match status" value="1"/>
</dbReference>
<dbReference type="STRING" id="1693.BMIN_1420"/>
<feature type="transmembrane region" description="Helical" evidence="1">
    <location>
        <begin position="138"/>
        <end position="156"/>
    </location>
</feature>
<reference evidence="2 3" key="1">
    <citation type="submission" date="2014-03" db="EMBL/GenBank/DDBJ databases">
        <title>Genomics of Bifidobacteria.</title>
        <authorList>
            <person name="Ventura M."/>
            <person name="Milani C."/>
            <person name="Lugli G.A."/>
        </authorList>
    </citation>
    <scope>NUCLEOTIDE SEQUENCE [LARGE SCALE GENOMIC DNA]</scope>
    <source>
        <strain evidence="2 3">LMG 11592</strain>
    </source>
</reference>
<feature type="transmembrane region" description="Helical" evidence="1">
    <location>
        <begin position="254"/>
        <end position="275"/>
    </location>
</feature>
<comment type="caution">
    <text evidence="2">The sequence shown here is derived from an EMBL/GenBank/DDBJ whole genome shotgun (WGS) entry which is preliminary data.</text>
</comment>
<organism evidence="2 3">
    <name type="scientific">Bifidobacterium minimum</name>
    <dbReference type="NCBI Taxonomy" id="1693"/>
    <lineage>
        <taxon>Bacteria</taxon>
        <taxon>Bacillati</taxon>
        <taxon>Actinomycetota</taxon>
        <taxon>Actinomycetes</taxon>
        <taxon>Bifidobacteriales</taxon>
        <taxon>Bifidobacteriaceae</taxon>
        <taxon>Bifidobacterium</taxon>
    </lineage>
</organism>
<feature type="transmembrane region" description="Helical" evidence="1">
    <location>
        <begin position="183"/>
        <end position="202"/>
    </location>
</feature>
<proteinExistence type="predicted"/>
<keyword evidence="3" id="KW-1185">Reference proteome</keyword>
<dbReference type="AlphaFoldDB" id="A0A087BQM5"/>
<name>A0A087BQM5_9BIFI</name>
<dbReference type="eggNOG" id="ENOG502ZBQ3">
    <property type="taxonomic scope" value="Bacteria"/>
</dbReference>
<evidence type="ECO:0000313" key="3">
    <source>
        <dbReference type="Proteomes" id="UP000029014"/>
    </source>
</evidence>
<feature type="transmembrane region" description="Helical" evidence="1">
    <location>
        <begin position="65"/>
        <end position="83"/>
    </location>
</feature>
<dbReference type="EMBL" id="JGZD01000007">
    <property type="protein sequence ID" value="KFI73325.1"/>
    <property type="molecule type" value="Genomic_DNA"/>
</dbReference>
<feature type="transmembrane region" description="Helical" evidence="1">
    <location>
        <begin position="162"/>
        <end position="178"/>
    </location>
</feature>
<gene>
    <name evidence="2" type="ORF">BMIN_1420</name>
</gene>